<dbReference type="EMBL" id="MYFO01000024">
    <property type="protein sequence ID" value="TFE85684.1"/>
    <property type="molecule type" value="Genomic_DNA"/>
</dbReference>
<dbReference type="Proteomes" id="UP000298246">
    <property type="component" value="Unassembled WGS sequence"/>
</dbReference>
<protein>
    <submittedName>
        <fullName evidence="1">Uncharacterized protein</fullName>
    </submittedName>
</protein>
<keyword evidence="2" id="KW-1185">Reference proteome</keyword>
<dbReference type="RefSeq" id="WP_134754954.1">
    <property type="nucleotide sequence ID" value="NZ_MYFO02000001.1"/>
</dbReference>
<organism evidence="1 2">
    <name type="scientific">Paenibacillus athensensis</name>
    <dbReference type="NCBI Taxonomy" id="1967502"/>
    <lineage>
        <taxon>Bacteria</taxon>
        <taxon>Bacillati</taxon>
        <taxon>Bacillota</taxon>
        <taxon>Bacilli</taxon>
        <taxon>Bacillales</taxon>
        <taxon>Paenibacillaceae</taxon>
        <taxon>Paenibacillus</taxon>
    </lineage>
</organism>
<dbReference type="OrthoDB" id="2625977at2"/>
<evidence type="ECO:0000313" key="2">
    <source>
        <dbReference type="Proteomes" id="UP000298246"/>
    </source>
</evidence>
<accession>A0A4Y8PWW3</accession>
<comment type="caution">
    <text evidence="1">The sequence shown here is derived from an EMBL/GenBank/DDBJ whole genome shotgun (WGS) entry which is preliminary data.</text>
</comment>
<sequence>MGNLYNQTLQQLGLSEAEVHKGTLRTGDMNGPCYLSSNSRYASAIAAKSIVIQSVADLQAIVGGLGNGNLNTEVPQPWPETKSGLSAEDFNEADDRSVYAALRAMLGGRAAEVQSYADAVNQRYFPMRANVYAVENIVVTKDNPLIIEPDGHDPVPVVCDTLTLEPGGQIICNAPVIMTVNTFIKN</sequence>
<evidence type="ECO:0000313" key="1">
    <source>
        <dbReference type="EMBL" id="TFE85684.1"/>
    </source>
</evidence>
<reference evidence="1 2" key="1">
    <citation type="submission" date="2017-03" db="EMBL/GenBank/DDBJ databases">
        <title>Isolation of Levoglucosan Utilizing Bacteria.</title>
        <authorList>
            <person name="Arya A.S."/>
        </authorList>
    </citation>
    <scope>NUCLEOTIDE SEQUENCE [LARGE SCALE GENOMIC DNA]</scope>
    <source>
        <strain evidence="1 2">MEC069</strain>
    </source>
</reference>
<name>A0A4Y8PWW3_9BACL</name>
<dbReference type="AlphaFoldDB" id="A0A4Y8PWW3"/>
<gene>
    <name evidence="1" type="ORF">B5M42_17065</name>
</gene>
<proteinExistence type="predicted"/>